<evidence type="ECO:0000313" key="9">
    <source>
        <dbReference type="Proteomes" id="UP001268542"/>
    </source>
</evidence>
<feature type="transmembrane region" description="Helical" evidence="7">
    <location>
        <begin position="396"/>
        <end position="419"/>
    </location>
</feature>
<keyword evidence="4 7" id="KW-0812">Transmembrane</keyword>
<evidence type="ECO:0000256" key="6">
    <source>
        <dbReference type="ARBA" id="ARBA00023136"/>
    </source>
</evidence>
<accession>A0ABU3PTI8</accession>
<organism evidence="8 9">
    <name type="scientific">Nocardioides imazamoxiresistens</name>
    <dbReference type="NCBI Taxonomy" id="3231893"/>
    <lineage>
        <taxon>Bacteria</taxon>
        <taxon>Bacillati</taxon>
        <taxon>Actinomycetota</taxon>
        <taxon>Actinomycetes</taxon>
        <taxon>Propionibacteriales</taxon>
        <taxon>Nocardioidaceae</taxon>
        <taxon>Nocardioides</taxon>
    </lineage>
</organism>
<gene>
    <name evidence="8" type="ORF">RDV89_05680</name>
</gene>
<keyword evidence="5 7" id="KW-1133">Transmembrane helix</keyword>
<comment type="caution">
    <text evidence="8">The sequence shown here is derived from an EMBL/GenBank/DDBJ whole genome shotgun (WGS) entry which is preliminary data.</text>
</comment>
<dbReference type="Pfam" id="PF13440">
    <property type="entry name" value="Polysacc_synt_3"/>
    <property type="match status" value="1"/>
</dbReference>
<feature type="transmembrane region" description="Helical" evidence="7">
    <location>
        <begin position="187"/>
        <end position="209"/>
    </location>
</feature>
<dbReference type="InterPro" id="IPR050833">
    <property type="entry name" value="Poly_Biosynth_Transport"/>
</dbReference>
<keyword evidence="6 7" id="KW-0472">Membrane</keyword>
<feature type="transmembrane region" description="Helical" evidence="7">
    <location>
        <begin position="100"/>
        <end position="119"/>
    </location>
</feature>
<evidence type="ECO:0000256" key="1">
    <source>
        <dbReference type="ARBA" id="ARBA00004651"/>
    </source>
</evidence>
<feature type="transmembrane region" description="Helical" evidence="7">
    <location>
        <begin position="364"/>
        <end position="384"/>
    </location>
</feature>
<evidence type="ECO:0000256" key="4">
    <source>
        <dbReference type="ARBA" id="ARBA00022692"/>
    </source>
</evidence>
<protein>
    <submittedName>
        <fullName evidence="8">Oligosaccharide flippase family protein</fullName>
    </submittedName>
</protein>
<dbReference type="PANTHER" id="PTHR30250:SF10">
    <property type="entry name" value="LIPOPOLYSACCHARIDE BIOSYNTHESIS PROTEIN WZXC"/>
    <property type="match status" value="1"/>
</dbReference>
<keyword evidence="9" id="KW-1185">Reference proteome</keyword>
<feature type="transmembrane region" description="Helical" evidence="7">
    <location>
        <begin position="28"/>
        <end position="52"/>
    </location>
</feature>
<keyword evidence="3" id="KW-1003">Cell membrane</keyword>
<evidence type="ECO:0000256" key="2">
    <source>
        <dbReference type="ARBA" id="ARBA00007430"/>
    </source>
</evidence>
<sequence length="476" mass="47352">MNTALSKVAGLATGIAIARIVGPEEFGTFAVAFVALMAVLAFNDLGVSLAIVRWPGDPRRIAPTVTALSVASSAVLAAAMAAAAAPFATAMGAPGATGPVRLLALCVLVNGIVATPAALLQRELRQDLRLVADQVNLWLGAGVSLALAIAGAGAASLAVGRLVGAVVSGILLVRFSPLPWRAGWDPAVVPGLLRFGVPLAGASAVVFGIGFADQLVVGAVLGPTALGAYVLAVNLAGWPVQLLSAPLRQVTPPLFARRRADAPAAHEALGLVARGLLALAVPCCVALAVCADAVVAVVYGPAWHAAAEPLRWLALAAVARVLCELLYDYLVVAGRTARVLSVQAVWLVALVPAVLLGLRLDGLAGAALAVALVGPVVVLPAYALALRAARTPVVPVLRGAVAPLGAGLALALAVGLAGLAGAGDLVTLAVAAVATLAAWLLLLRRGHLVVLTAGLPGVPAAATTTTTTTTATEAPA</sequence>
<dbReference type="PANTHER" id="PTHR30250">
    <property type="entry name" value="PST FAMILY PREDICTED COLANIC ACID TRANSPORTER"/>
    <property type="match status" value="1"/>
</dbReference>
<dbReference type="Proteomes" id="UP001268542">
    <property type="component" value="Unassembled WGS sequence"/>
</dbReference>
<dbReference type="RefSeq" id="WP_315731972.1">
    <property type="nucleotide sequence ID" value="NZ_JAVYII010000002.1"/>
</dbReference>
<reference evidence="8 9" key="1">
    <citation type="submission" date="2023-08" db="EMBL/GenBank/DDBJ databases">
        <title>Nocardioides seae sp. nov., a bacterium isolated from a soil.</title>
        <authorList>
            <person name="Wang X."/>
        </authorList>
    </citation>
    <scope>NUCLEOTIDE SEQUENCE [LARGE SCALE GENOMIC DNA]</scope>
    <source>
        <strain evidence="8 9">YZH12</strain>
    </source>
</reference>
<evidence type="ECO:0000256" key="3">
    <source>
        <dbReference type="ARBA" id="ARBA00022475"/>
    </source>
</evidence>
<dbReference type="EMBL" id="JAVYII010000002">
    <property type="protein sequence ID" value="MDT9592548.1"/>
    <property type="molecule type" value="Genomic_DNA"/>
</dbReference>
<evidence type="ECO:0000256" key="5">
    <source>
        <dbReference type="ARBA" id="ARBA00022989"/>
    </source>
</evidence>
<comment type="subcellular location">
    <subcellularLocation>
        <location evidence="1">Cell membrane</location>
        <topology evidence="1">Multi-pass membrane protein</topology>
    </subcellularLocation>
</comment>
<comment type="similarity">
    <text evidence="2">Belongs to the polysaccharide synthase family.</text>
</comment>
<proteinExistence type="inferred from homology"/>
<feature type="transmembrane region" description="Helical" evidence="7">
    <location>
        <begin position="131"/>
        <end position="152"/>
    </location>
</feature>
<name>A0ABU3PTI8_9ACTN</name>
<feature type="transmembrane region" description="Helical" evidence="7">
    <location>
        <begin position="339"/>
        <end position="358"/>
    </location>
</feature>
<evidence type="ECO:0000313" key="8">
    <source>
        <dbReference type="EMBL" id="MDT9592548.1"/>
    </source>
</evidence>
<feature type="transmembrane region" description="Helical" evidence="7">
    <location>
        <begin position="64"/>
        <end position="88"/>
    </location>
</feature>
<feature type="transmembrane region" description="Helical" evidence="7">
    <location>
        <begin position="215"/>
        <end position="238"/>
    </location>
</feature>
<feature type="transmembrane region" description="Helical" evidence="7">
    <location>
        <begin position="276"/>
        <end position="300"/>
    </location>
</feature>
<feature type="transmembrane region" description="Helical" evidence="7">
    <location>
        <begin position="425"/>
        <end position="443"/>
    </location>
</feature>
<evidence type="ECO:0000256" key="7">
    <source>
        <dbReference type="SAM" id="Phobius"/>
    </source>
</evidence>